<dbReference type="EMBL" id="LN679691">
    <property type="protein sequence ID" value="CEL61582.1"/>
    <property type="molecule type" value="Genomic_DNA"/>
</dbReference>
<dbReference type="GO" id="GO:0046983">
    <property type="term" value="F:protein dimerization activity"/>
    <property type="evidence" value="ECO:0007669"/>
    <property type="project" value="InterPro"/>
</dbReference>
<accession>A0A0B7FZJ2</accession>
<dbReference type="AlphaFoldDB" id="A0A0B7FZJ2"/>
<name>A0A0B7FZJ2_THACB</name>
<dbReference type="InterPro" id="IPR052035">
    <property type="entry name" value="ZnF_BED_domain_contain"/>
</dbReference>
<feature type="region of interest" description="Disordered" evidence="6">
    <location>
        <begin position="236"/>
        <end position="257"/>
    </location>
</feature>
<protein>
    <recommendedName>
        <fullName evidence="7">HAT C-terminal dimerisation domain-containing protein</fullName>
    </recommendedName>
</protein>
<evidence type="ECO:0000259" key="7">
    <source>
        <dbReference type="Pfam" id="PF05699"/>
    </source>
</evidence>
<evidence type="ECO:0000256" key="3">
    <source>
        <dbReference type="ARBA" id="ARBA00022771"/>
    </source>
</evidence>
<dbReference type="GO" id="GO:0008270">
    <property type="term" value="F:zinc ion binding"/>
    <property type="evidence" value="ECO:0007669"/>
    <property type="project" value="UniProtKB-KW"/>
</dbReference>
<dbReference type="SUPFAM" id="SSF53098">
    <property type="entry name" value="Ribonuclease H-like"/>
    <property type="match status" value="1"/>
</dbReference>
<feature type="compositionally biased region" description="Acidic residues" evidence="6">
    <location>
        <begin position="236"/>
        <end position="245"/>
    </location>
</feature>
<evidence type="ECO:0000256" key="4">
    <source>
        <dbReference type="ARBA" id="ARBA00022833"/>
    </source>
</evidence>
<keyword evidence="4" id="KW-0862">Zinc</keyword>
<dbReference type="OrthoDB" id="3264316at2759"/>
<dbReference type="PANTHER" id="PTHR46481:SF10">
    <property type="entry name" value="ZINC FINGER BED DOMAIN-CONTAINING PROTEIN 39"/>
    <property type="match status" value="1"/>
</dbReference>
<evidence type="ECO:0000313" key="9">
    <source>
        <dbReference type="Proteomes" id="UP000059188"/>
    </source>
</evidence>
<dbReference type="Proteomes" id="UP000059188">
    <property type="component" value="Unassembled WGS sequence"/>
</dbReference>
<keyword evidence="9" id="KW-1185">Reference proteome</keyword>
<dbReference type="Pfam" id="PF05699">
    <property type="entry name" value="Dimer_Tnp_hAT"/>
    <property type="match status" value="1"/>
</dbReference>
<organism evidence="8 9">
    <name type="scientific">Thanatephorus cucumeris (strain AG1-IB / isolate 7/3/14)</name>
    <name type="common">Lettuce bottom rot fungus</name>
    <name type="synonym">Rhizoctonia solani</name>
    <dbReference type="NCBI Taxonomy" id="1108050"/>
    <lineage>
        <taxon>Eukaryota</taxon>
        <taxon>Fungi</taxon>
        <taxon>Dikarya</taxon>
        <taxon>Basidiomycota</taxon>
        <taxon>Agaricomycotina</taxon>
        <taxon>Agaricomycetes</taxon>
        <taxon>Cantharellales</taxon>
        <taxon>Ceratobasidiaceae</taxon>
        <taxon>Rhizoctonia</taxon>
        <taxon>Rhizoctonia solani AG-1</taxon>
    </lineage>
</organism>
<keyword evidence="5" id="KW-0539">Nucleus</keyword>
<evidence type="ECO:0000313" key="8">
    <source>
        <dbReference type="EMBL" id="CEL61582.1"/>
    </source>
</evidence>
<evidence type="ECO:0000256" key="5">
    <source>
        <dbReference type="ARBA" id="ARBA00023242"/>
    </source>
</evidence>
<keyword evidence="3" id="KW-0863">Zinc-finger</keyword>
<evidence type="ECO:0000256" key="6">
    <source>
        <dbReference type="SAM" id="MobiDB-lite"/>
    </source>
</evidence>
<dbReference type="GO" id="GO:0005634">
    <property type="term" value="C:nucleus"/>
    <property type="evidence" value="ECO:0007669"/>
    <property type="project" value="UniProtKB-SubCell"/>
</dbReference>
<evidence type="ECO:0000256" key="1">
    <source>
        <dbReference type="ARBA" id="ARBA00004123"/>
    </source>
</evidence>
<sequence length="659" mass="74224">MFQSNKPTAGPAIVTPSVFRSTLIQGVVRDNYPLTFGEGEGMRQVFGLVSPELRLPVHSTMRKDLAKLHKVLSKRVQQVLNAQNSRFAITSDAWTSKSFVYSLGGVVITFIDKAWNTQEFVLDVVHLDADHTGVGMGERIFASLDYLNASSHVIASVTDNASNNRTMNAELSKCLSKTQGYKLNIDLMSITCLCHALHLVCGAIFLKLKAMDPMDDNDPEQYSIVKSFREGEVFEESAEVTEEEERLQSEEQNYDGQLDPVDILDDKLNHLEESSQANVTDSNSQSGQNPNDELNCIQKVHAIAVDITSSAARRKRMRMITRALGLERRAIIKSVRVRWNSILAEVRRAILLKPAINQYVATMDEGKTGVALRRARTLKKKWTIIDEEWDALKELVIILEPFEAATRDYSRRGRTVLHAVLPTYSVLRQKLVDNRVRLSMSSLGSSAIETLIEAVEAGEEKLEKYFNLALKSDITLLASILHPGMRLKYFQDTRAWGIERERLVKRGEGLLEYLYDVYKEETALERAEIPPNSSSRLSTSQSGWIDGLLQISDESDGTAFPEEVRTYLDGKYRYKGGDILIWWKENESNLPVLSRIARDILAIPATSVSVERLFSQCKLVMSDYRNMSIDTARQIITCQQWLEAGLGVDLPNFVSNDCI</sequence>
<dbReference type="InterPro" id="IPR008906">
    <property type="entry name" value="HATC_C_dom"/>
</dbReference>
<reference evidence="8 9" key="1">
    <citation type="submission" date="2014-11" db="EMBL/GenBank/DDBJ databases">
        <authorList>
            <person name="Wibberg Daniel"/>
        </authorList>
    </citation>
    <scope>NUCLEOTIDE SEQUENCE [LARGE SCALE GENOMIC DNA]</scope>
    <source>
        <strain evidence="8">Rhizoctonia solani AG1-IB 7/3/14</strain>
    </source>
</reference>
<keyword evidence="2" id="KW-0479">Metal-binding</keyword>
<dbReference type="STRING" id="1108050.A0A0B7FZJ2"/>
<feature type="domain" description="HAT C-terminal dimerisation" evidence="7">
    <location>
        <begin position="578"/>
        <end position="641"/>
    </location>
</feature>
<comment type="subcellular location">
    <subcellularLocation>
        <location evidence="1">Nucleus</location>
    </subcellularLocation>
</comment>
<proteinExistence type="predicted"/>
<dbReference type="PANTHER" id="PTHR46481">
    <property type="entry name" value="ZINC FINGER BED DOMAIN-CONTAINING PROTEIN 4"/>
    <property type="match status" value="1"/>
</dbReference>
<evidence type="ECO:0000256" key="2">
    <source>
        <dbReference type="ARBA" id="ARBA00022723"/>
    </source>
</evidence>
<dbReference type="InterPro" id="IPR012337">
    <property type="entry name" value="RNaseH-like_sf"/>
</dbReference>
<gene>
    <name evidence="8" type="ORF">RSOLAG1IB_12481</name>
</gene>